<sequence length="129" mass="14573">MVEQEFFSINPSTHIRTTSENRPFYDLLVDEKHIFSTKYQLYTFAIMVALRAGAAPDFTTKNLDICLVGNVDKDNFAVAKGLVAYLCPEINNGSDLLKRMNEYADAGVAILRTDYENSDEDFDPSAYIE</sequence>
<evidence type="ECO:0000313" key="2">
    <source>
        <dbReference type="Proteomes" id="UP000195897"/>
    </source>
</evidence>
<dbReference type="AlphaFoldDB" id="A0A1Y4L4U4"/>
<reference evidence="2" key="1">
    <citation type="submission" date="2017-04" db="EMBL/GenBank/DDBJ databases">
        <title>Function of individual gut microbiota members based on whole genome sequencing of pure cultures obtained from chicken caecum.</title>
        <authorList>
            <person name="Medvecky M."/>
            <person name="Cejkova D."/>
            <person name="Polansky O."/>
            <person name="Karasova D."/>
            <person name="Kubasova T."/>
            <person name="Cizek A."/>
            <person name="Rychlik I."/>
        </authorList>
    </citation>
    <scope>NUCLEOTIDE SEQUENCE [LARGE SCALE GENOMIC DNA]</scope>
    <source>
        <strain evidence="2">An180</strain>
    </source>
</reference>
<comment type="caution">
    <text evidence="1">The sequence shown here is derived from an EMBL/GenBank/DDBJ whole genome shotgun (WGS) entry which is preliminary data.</text>
</comment>
<dbReference type="RefSeq" id="WP_087374106.1">
    <property type="nucleotide sequence ID" value="NZ_NFKK01000017.1"/>
</dbReference>
<dbReference type="EMBL" id="NFKK01000017">
    <property type="protein sequence ID" value="OUP51813.1"/>
    <property type="molecule type" value="Genomic_DNA"/>
</dbReference>
<gene>
    <name evidence="1" type="ORF">B5F17_11845</name>
</gene>
<organism evidence="1 2">
    <name type="scientific">Butyricicoccus pullicaecorum</name>
    <dbReference type="NCBI Taxonomy" id="501571"/>
    <lineage>
        <taxon>Bacteria</taxon>
        <taxon>Bacillati</taxon>
        <taxon>Bacillota</taxon>
        <taxon>Clostridia</taxon>
        <taxon>Eubacteriales</taxon>
        <taxon>Butyricicoccaceae</taxon>
        <taxon>Butyricicoccus</taxon>
    </lineage>
</organism>
<evidence type="ECO:0000313" key="1">
    <source>
        <dbReference type="EMBL" id="OUP51813.1"/>
    </source>
</evidence>
<accession>A0A1Y4L4U4</accession>
<name>A0A1Y4L4U4_9FIRM</name>
<protein>
    <submittedName>
        <fullName evidence="1">Uncharacterized protein</fullName>
    </submittedName>
</protein>
<proteinExistence type="predicted"/>
<dbReference type="Proteomes" id="UP000195897">
    <property type="component" value="Unassembled WGS sequence"/>
</dbReference>